<dbReference type="GO" id="GO:0003677">
    <property type="term" value="F:DNA binding"/>
    <property type="evidence" value="ECO:0007669"/>
    <property type="project" value="InterPro"/>
</dbReference>
<evidence type="ECO:0000313" key="1">
    <source>
        <dbReference type="EMBL" id="TYS17772.1"/>
    </source>
</evidence>
<protein>
    <submittedName>
        <fullName evidence="1">Transposase</fullName>
    </submittedName>
</protein>
<sequence length="59" mass="6944">MAKNQRTYAPEFREYVAKLIVQDGRKLVDVSNELDIPYNTLQKWVGGYRKRLRDAEKAT</sequence>
<dbReference type="InterPro" id="IPR009057">
    <property type="entry name" value="Homeodomain-like_sf"/>
</dbReference>
<reference evidence="1 2" key="1">
    <citation type="submission" date="2019-08" db="EMBL/GenBank/DDBJ databases">
        <title>Bacillus genomes from the desert of Cuatro Cienegas, Coahuila.</title>
        <authorList>
            <person name="Olmedo-Alvarez G."/>
        </authorList>
    </citation>
    <scope>NUCLEOTIDE SEQUENCE [LARGE SCALE GENOMIC DNA]</scope>
    <source>
        <strain evidence="1 2">CH34_1T</strain>
    </source>
</reference>
<dbReference type="GO" id="GO:0006313">
    <property type="term" value="P:DNA transposition"/>
    <property type="evidence" value="ECO:0007669"/>
    <property type="project" value="InterPro"/>
</dbReference>
<dbReference type="InterPro" id="IPR002514">
    <property type="entry name" value="Transposase_8"/>
</dbReference>
<dbReference type="SUPFAM" id="SSF46689">
    <property type="entry name" value="Homeodomain-like"/>
    <property type="match status" value="1"/>
</dbReference>
<dbReference type="Proteomes" id="UP000322267">
    <property type="component" value="Unassembled WGS sequence"/>
</dbReference>
<gene>
    <name evidence="1" type="ORF">FZC78_07890</name>
</gene>
<dbReference type="OrthoDB" id="4379323at2"/>
<evidence type="ECO:0000313" key="2">
    <source>
        <dbReference type="Proteomes" id="UP000322267"/>
    </source>
</evidence>
<dbReference type="RefSeq" id="WP_148939124.1">
    <property type="nucleotide sequence ID" value="NZ_VTEI01000003.1"/>
</dbReference>
<dbReference type="Pfam" id="PF01527">
    <property type="entry name" value="HTH_Tnp_1"/>
    <property type="match status" value="1"/>
</dbReference>
<proteinExistence type="predicted"/>
<accession>A0A5D4NYH2</accession>
<dbReference type="AlphaFoldDB" id="A0A5D4NYH2"/>
<dbReference type="GO" id="GO:0004803">
    <property type="term" value="F:transposase activity"/>
    <property type="evidence" value="ECO:0007669"/>
    <property type="project" value="InterPro"/>
</dbReference>
<comment type="caution">
    <text evidence="1">The sequence shown here is derived from an EMBL/GenBank/DDBJ whole genome shotgun (WGS) entry which is preliminary data.</text>
</comment>
<organism evidence="1 2">
    <name type="scientific">Rossellomorea vietnamensis</name>
    <dbReference type="NCBI Taxonomy" id="218284"/>
    <lineage>
        <taxon>Bacteria</taxon>
        <taxon>Bacillati</taxon>
        <taxon>Bacillota</taxon>
        <taxon>Bacilli</taxon>
        <taxon>Bacillales</taxon>
        <taxon>Bacillaceae</taxon>
        <taxon>Rossellomorea</taxon>
    </lineage>
</organism>
<dbReference type="EMBL" id="VTEI01000003">
    <property type="protein sequence ID" value="TYS17772.1"/>
    <property type="molecule type" value="Genomic_DNA"/>
</dbReference>
<name>A0A5D4NYH2_9BACI</name>